<dbReference type="PANTHER" id="PTHR31424">
    <property type="entry name" value="PROTEIN CBG23806"/>
    <property type="match status" value="1"/>
</dbReference>
<dbReference type="Proteomes" id="UP000594262">
    <property type="component" value="Unplaced"/>
</dbReference>
<dbReference type="EnsemblMetazoa" id="CLYHEMT011543.1">
    <property type="protein sequence ID" value="CLYHEMP011543.1"/>
    <property type="gene ID" value="CLYHEMG011543"/>
</dbReference>
<protein>
    <submittedName>
        <fullName evidence="2">Uncharacterized protein</fullName>
    </submittedName>
</protein>
<evidence type="ECO:0000256" key="1">
    <source>
        <dbReference type="SAM" id="MobiDB-lite"/>
    </source>
</evidence>
<sequence>MATKVTVSCEKGSSLWSESSTSSSQGSSESSQLSSESSQQSSQQSSTEPSSESSFQWKTGCDMTEMERAKAVIYVLDRYTVSVKAYHELSQIAFGLPRTHLVEKTQKRISGSFDIEPTPGETIGAQMRLMGQLETDLRVKKAEKKIMLKVSGDGTKLTRKSNLVVLSYSIIEESGSFYNELSSGNNAIGVGMASESYECVKECFKDIISEVDEIAKNPKILVGGKELDVELLIGGDYKFLLMILGMKQATSDNACIYCDITREKRQDPTFSGKKRTMNANWSKQRGCKEEPILKDVPIEHYCVDELHLLLRVTDRLEDGMFHSIFDLDEKNGNEEMRSKLIAAMKKIGISLKFWTNKKNKWEWTSLMGNDKKRMLAKLPDHFEEFLPDNQVGPTRQLWKAFEELYTTMNKPELTDAEIDDFESKAIAWVYKLKKMNGCGYDWSFPVTPYIHIMVKHIPDILRKYKTLRIFSGQGVEKKNDEFRKFFHSKINRRDACVDLLGVEKRLQMLQENGFERQKRSYHRTEE</sequence>
<evidence type="ECO:0000313" key="2">
    <source>
        <dbReference type="EnsemblMetazoa" id="CLYHEMP011543.1"/>
    </source>
</evidence>
<dbReference type="OrthoDB" id="5989015at2759"/>
<name>A0A7M5V8K2_9CNID</name>
<dbReference type="PANTHER" id="PTHR31424:SF3">
    <property type="entry name" value="RING-TYPE DOMAIN-CONTAINING PROTEIN"/>
    <property type="match status" value="1"/>
</dbReference>
<organism evidence="2 3">
    <name type="scientific">Clytia hemisphaerica</name>
    <dbReference type="NCBI Taxonomy" id="252671"/>
    <lineage>
        <taxon>Eukaryota</taxon>
        <taxon>Metazoa</taxon>
        <taxon>Cnidaria</taxon>
        <taxon>Hydrozoa</taxon>
        <taxon>Hydroidolina</taxon>
        <taxon>Leptothecata</taxon>
        <taxon>Obeliida</taxon>
        <taxon>Clytiidae</taxon>
        <taxon>Clytia</taxon>
    </lineage>
</organism>
<dbReference type="AlphaFoldDB" id="A0A7M5V8K2"/>
<accession>A0A7M5V8K2</accession>
<feature type="region of interest" description="Disordered" evidence="1">
    <location>
        <begin position="1"/>
        <end position="57"/>
    </location>
</feature>
<reference evidence="2" key="1">
    <citation type="submission" date="2021-01" db="UniProtKB">
        <authorList>
            <consortium name="EnsemblMetazoa"/>
        </authorList>
    </citation>
    <scope>IDENTIFICATION</scope>
</reference>
<proteinExistence type="predicted"/>
<feature type="compositionally biased region" description="Low complexity" evidence="1">
    <location>
        <begin position="13"/>
        <end position="54"/>
    </location>
</feature>
<keyword evidence="3" id="KW-1185">Reference proteome</keyword>
<evidence type="ECO:0000313" key="3">
    <source>
        <dbReference type="Proteomes" id="UP000594262"/>
    </source>
</evidence>